<name>A0ACA9RPT4_9GLOM</name>
<proteinExistence type="predicted"/>
<evidence type="ECO:0000313" key="1">
    <source>
        <dbReference type="EMBL" id="CAG8802734.1"/>
    </source>
</evidence>
<gene>
    <name evidence="1" type="ORF">RPERSI_LOCUS21382</name>
</gene>
<comment type="caution">
    <text evidence="1">The sequence shown here is derived from an EMBL/GenBank/DDBJ whole genome shotgun (WGS) entry which is preliminary data.</text>
</comment>
<reference evidence="1" key="1">
    <citation type="submission" date="2021-06" db="EMBL/GenBank/DDBJ databases">
        <authorList>
            <person name="Kallberg Y."/>
            <person name="Tangrot J."/>
            <person name="Rosling A."/>
        </authorList>
    </citation>
    <scope>NUCLEOTIDE SEQUENCE</scope>
    <source>
        <strain evidence="1">MA461A</strain>
    </source>
</reference>
<feature type="non-terminal residue" evidence="1">
    <location>
        <position position="1"/>
    </location>
</feature>
<protein>
    <submittedName>
        <fullName evidence="1">10941_t:CDS:1</fullName>
    </submittedName>
</protein>
<feature type="non-terminal residue" evidence="1">
    <location>
        <position position="225"/>
    </location>
</feature>
<accession>A0ACA9RPT4</accession>
<sequence>NNKDYDYDNDADRYILNSRNRDQNTVFNITLNISTESPQNTQDYFELTIYPELVSQTVHYSNSTHPILRGQWLVLEFSIIYKHMYLDRSRGIFSFDPDELFMYTEFKEKQVLPLVNASYSILELIPARPPFRHEKESFQHTFGTLLSEIGGIHNFFSALIIFFFGASKFNPWNCCERMPLFRPIRRQFKINLARRYNTKYGIPLSDNLNFDEIEKKSDSEKIKIL</sequence>
<organism evidence="1 2">
    <name type="scientific">Racocetra persica</name>
    <dbReference type="NCBI Taxonomy" id="160502"/>
    <lineage>
        <taxon>Eukaryota</taxon>
        <taxon>Fungi</taxon>
        <taxon>Fungi incertae sedis</taxon>
        <taxon>Mucoromycota</taxon>
        <taxon>Glomeromycotina</taxon>
        <taxon>Glomeromycetes</taxon>
        <taxon>Diversisporales</taxon>
        <taxon>Gigasporaceae</taxon>
        <taxon>Racocetra</taxon>
    </lineage>
</organism>
<evidence type="ECO:0000313" key="2">
    <source>
        <dbReference type="Proteomes" id="UP000789920"/>
    </source>
</evidence>
<keyword evidence="2" id="KW-1185">Reference proteome</keyword>
<dbReference type="Proteomes" id="UP000789920">
    <property type="component" value="Unassembled WGS sequence"/>
</dbReference>
<dbReference type="EMBL" id="CAJVQC010062512">
    <property type="protein sequence ID" value="CAG8802734.1"/>
    <property type="molecule type" value="Genomic_DNA"/>
</dbReference>